<name>A0A9P0CUP0_9CUCU</name>
<evidence type="ECO:0000313" key="2">
    <source>
        <dbReference type="Proteomes" id="UP001153636"/>
    </source>
</evidence>
<proteinExistence type="predicted"/>
<sequence>MATDKARCCFKQYFRENYLQNYKKWAYCYRKNLGINTNMRLESMHKTLKYLYLDGKKVKRLDKGHFALNKFIQSSRGRKIKRTKGKNNCYIKDINERHRGAQNKD</sequence>
<reference evidence="1" key="1">
    <citation type="submission" date="2022-01" db="EMBL/GenBank/DDBJ databases">
        <authorList>
            <person name="King R."/>
        </authorList>
    </citation>
    <scope>NUCLEOTIDE SEQUENCE</scope>
</reference>
<dbReference type="AlphaFoldDB" id="A0A9P0CUP0"/>
<protein>
    <submittedName>
        <fullName evidence="1">Uncharacterized protein</fullName>
    </submittedName>
</protein>
<dbReference type="OrthoDB" id="6777076at2759"/>
<dbReference type="EMBL" id="OV651814">
    <property type="protein sequence ID" value="CAH1106868.1"/>
    <property type="molecule type" value="Genomic_DNA"/>
</dbReference>
<keyword evidence="2" id="KW-1185">Reference proteome</keyword>
<gene>
    <name evidence="1" type="ORF">PSYICH_LOCUS6749</name>
</gene>
<dbReference type="Proteomes" id="UP001153636">
    <property type="component" value="Chromosome 2"/>
</dbReference>
<accession>A0A9P0CUP0</accession>
<organism evidence="1 2">
    <name type="scientific">Psylliodes chrysocephalus</name>
    <dbReference type="NCBI Taxonomy" id="3402493"/>
    <lineage>
        <taxon>Eukaryota</taxon>
        <taxon>Metazoa</taxon>
        <taxon>Ecdysozoa</taxon>
        <taxon>Arthropoda</taxon>
        <taxon>Hexapoda</taxon>
        <taxon>Insecta</taxon>
        <taxon>Pterygota</taxon>
        <taxon>Neoptera</taxon>
        <taxon>Endopterygota</taxon>
        <taxon>Coleoptera</taxon>
        <taxon>Polyphaga</taxon>
        <taxon>Cucujiformia</taxon>
        <taxon>Chrysomeloidea</taxon>
        <taxon>Chrysomelidae</taxon>
        <taxon>Galerucinae</taxon>
        <taxon>Alticini</taxon>
        <taxon>Psylliodes</taxon>
    </lineage>
</organism>
<evidence type="ECO:0000313" key="1">
    <source>
        <dbReference type="EMBL" id="CAH1106868.1"/>
    </source>
</evidence>